<reference evidence="4 5" key="1">
    <citation type="journal article" date="2022" name="Environ. Microbiol. Rep.">
        <title>Eco-phylogenetic analyses reveal divergent evolution of vitamin B12 metabolism in the marine bacterial family 'Psychromonadaceae'.</title>
        <authorList>
            <person name="Jin X."/>
            <person name="Yang Y."/>
            <person name="Cao H."/>
            <person name="Gao B."/>
            <person name="Zhao Z."/>
        </authorList>
    </citation>
    <scope>NUCLEOTIDE SEQUENCE [LARGE SCALE GENOMIC DNA]</scope>
    <source>
        <strain evidence="4 5">MKS20</strain>
    </source>
</reference>
<comment type="caution">
    <text evidence="4">The sequence shown here is derived from an EMBL/GenBank/DDBJ whole genome shotgun (WGS) entry which is preliminary data.</text>
</comment>
<evidence type="ECO:0000313" key="5">
    <source>
        <dbReference type="Proteomes" id="UP001201273"/>
    </source>
</evidence>
<sequence>MKYSVSSLMCFGLVMVPMIGKAEDIRLAVGLALPPYYLSEEQSGMELEIIKQALSYRGHTLTALFVPFARVIPSLASGFADAAAPANEASGYQVGYYSNPHITYKNIAVTLVSSGLDISSVNALANCSIVAFQNAKTYLSSDYADAVKNNPRYNEKSRQDLQIKMLVSHRAEVIVLDENIFKYYAVKQGIDYHAKMKIHPIFDSVAYKVVFNNERLMQDFNAGLAHIKQTGVYQQILDSYLTNDE</sequence>
<dbReference type="RefSeq" id="WP_233052349.1">
    <property type="nucleotide sequence ID" value="NZ_JAIMJA010000007.1"/>
</dbReference>
<dbReference type="SUPFAM" id="SSF53850">
    <property type="entry name" value="Periplasmic binding protein-like II"/>
    <property type="match status" value="1"/>
</dbReference>
<evidence type="ECO:0000256" key="1">
    <source>
        <dbReference type="ARBA" id="ARBA00010333"/>
    </source>
</evidence>
<protein>
    <submittedName>
        <fullName evidence="4">Transporter substrate-binding domain-containing protein</fullName>
    </submittedName>
</protein>
<dbReference type="PANTHER" id="PTHR35936">
    <property type="entry name" value="MEMBRANE-BOUND LYTIC MUREIN TRANSGLYCOSYLASE F"/>
    <property type="match status" value="1"/>
</dbReference>
<feature type="domain" description="Solute-binding protein family 3/N-terminal" evidence="3">
    <location>
        <begin position="26"/>
        <end position="242"/>
    </location>
</feature>
<dbReference type="PANTHER" id="PTHR35936:SF19">
    <property type="entry name" value="AMINO-ACID-BINDING PROTEIN YXEM-RELATED"/>
    <property type="match status" value="1"/>
</dbReference>
<keyword evidence="5" id="KW-1185">Reference proteome</keyword>
<comment type="similarity">
    <text evidence="1">Belongs to the bacterial solute-binding protein 3 family.</text>
</comment>
<gene>
    <name evidence="4" type="ORF">K6Y31_08410</name>
</gene>
<dbReference type="Pfam" id="PF00497">
    <property type="entry name" value="SBP_bac_3"/>
    <property type="match status" value="1"/>
</dbReference>
<dbReference type="EMBL" id="JAIMJA010000007">
    <property type="protein sequence ID" value="MCE2594837.1"/>
    <property type="molecule type" value="Genomic_DNA"/>
</dbReference>
<keyword evidence="2" id="KW-0732">Signal</keyword>
<dbReference type="InterPro" id="IPR001638">
    <property type="entry name" value="Solute-binding_3/MltF_N"/>
</dbReference>
<evidence type="ECO:0000313" key="4">
    <source>
        <dbReference type="EMBL" id="MCE2594837.1"/>
    </source>
</evidence>
<organism evidence="4 5">
    <name type="scientific">Motilimonas cestriensis</name>
    <dbReference type="NCBI Taxonomy" id="2742685"/>
    <lineage>
        <taxon>Bacteria</taxon>
        <taxon>Pseudomonadati</taxon>
        <taxon>Pseudomonadota</taxon>
        <taxon>Gammaproteobacteria</taxon>
        <taxon>Alteromonadales</taxon>
        <taxon>Alteromonadales genera incertae sedis</taxon>
        <taxon>Motilimonas</taxon>
    </lineage>
</organism>
<evidence type="ECO:0000256" key="2">
    <source>
        <dbReference type="ARBA" id="ARBA00022729"/>
    </source>
</evidence>
<evidence type="ECO:0000259" key="3">
    <source>
        <dbReference type="Pfam" id="PF00497"/>
    </source>
</evidence>
<name>A0ABS8W9R3_9GAMM</name>
<accession>A0ABS8W9R3</accession>
<proteinExistence type="inferred from homology"/>
<dbReference type="Gene3D" id="3.40.190.10">
    <property type="entry name" value="Periplasmic binding protein-like II"/>
    <property type="match status" value="2"/>
</dbReference>
<dbReference type="Proteomes" id="UP001201273">
    <property type="component" value="Unassembled WGS sequence"/>
</dbReference>